<dbReference type="InterPro" id="IPR016193">
    <property type="entry name" value="Cytidine_deaminase-like"/>
</dbReference>
<evidence type="ECO:0000313" key="4">
    <source>
        <dbReference type="Proteomes" id="UP000650467"/>
    </source>
</evidence>
<evidence type="ECO:0000313" key="3">
    <source>
        <dbReference type="EMBL" id="KAG2443760.1"/>
    </source>
</evidence>
<dbReference type="AlphaFoldDB" id="A0A835WAG9"/>
<dbReference type="OrthoDB" id="408702at2759"/>
<dbReference type="Proteomes" id="UP000650467">
    <property type="component" value="Unassembled WGS sequence"/>
</dbReference>
<dbReference type="PANTHER" id="PTHR11079">
    <property type="entry name" value="CYTOSINE DEAMINASE FAMILY MEMBER"/>
    <property type="match status" value="1"/>
</dbReference>
<name>A0A835WAG9_CHLIN</name>
<sequence length="439" mass="44035">MQRSPASQTLEEEAGDVTVVDQQRASGHAASDATKSAVDSYESDIELDEPPAVALPSSPSPGPSPSTSSSASPTSAPPPPFTEADHHFMRLALQQARRAAAADEVPVGAVLVSADGATVLAAAHNRVHTLCSPLAHAEMLCLAAGAARSRAWRLLGTTLYVTLEPCPMCAGALMQLNAAAAPQARVGRVVYGARQLRLGADGSWVQLFPARRPGAQRHAAGQAAGQRHGADLAHALGAGAGQGLERGVEAGVEPAAAPAAEPEAELEVAPEAWVQVQAADGPRHAACSASGASAYSDGAHGAGLSAAAAAPCHHTSPSCQCHGSLTMAPHEPGQTAAGADAAAAVVGQPPAQGSPAAAMPAAFTSMAAPSAAAAGNRASPAAADEVPAVPAHPFHNSIVVEGGCLAEECADVIRSFFRRRRREAAEEARSAARAGQSEG</sequence>
<reference evidence="3" key="1">
    <citation type="journal article" date="2020" name="bioRxiv">
        <title>Comparative genomics of Chlamydomonas.</title>
        <authorList>
            <person name="Craig R.J."/>
            <person name="Hasan A.R."/>
            <person name="Ness R.W."/>
            <person name="Keightley P.D."/>
        </authorList>
    </citation>
    <scope>NUCLEOTIDE SEQUENCE</scope>
    <source>
        <strain evidence="3">SAG 7.73</strain>
    </source>
</reference>
<proteinExistence type="predicted"/>
<evidence type="ECO:0000259" key="2">
    <source>
        <dbReference type="PROSITE" id="PS51747"/>
    </source>
</evidence>
<dbReference type="GO" id="GO:0008251">
    <property type="term" value="F:tRNA-specific adenosine deaminase activity"/>
    <property type="evidence" value="ECO:0007669"/>
    <property type="project" value="TreeGrafter"/>
</dbReference>
<dbReference type="Gene3D" id="3.40.140.10">
    <property type="entry name" value="Cytidine Deaminase, domain 2"/>
    <property type="match status" value="1"/>
</dbReference>
<feature type="domain" description="CMP/dCMP-type deaminase" evidence="2">
    <location>
        <begin position="83"/>
        <end position="215"/>
    </location>
</feature>
<dbReference type="CDD" id="cd01285">
    <property type="entry name" value="nucleoside_deaminase"/>
    <property type="match status" value="1"/>
</dbReference>
<dbReference type="PROSITE" id="PS51747">
    <property type="entry name" value="CYT_DCMP_DEAMINASES_2"/>
    <property type="match status" value="1"/>
</dbReference>
<keyword evidence="4" id="KW-1185">Reference proteome</keyword>
<dbReference type="GO" id="GO:0002100">
    <property type="term" value="P:tRNA wobble adenosine to inosine editing"/>
    <property type="evidence" value="ECO:0007669"/>
    <property type="project" value="TreeGrafter"/>
</dbReference>
<dbReference type="EMBL" id="JAEHOC010000003">
    <property type="protein sequence ID" value="KAG2443760.1"/>
    <property type="molecule type" value="Genomic_DNA"/>
</dbReference>
<evidence type="ECO:0000256" key="1">
    <source>
        <dbReference type="SAM" id="MobiDB-lite"/>
    </source>
</evidence>
<organism evidence="3 4">
    <name type="scientific">Chlamydomonas incerta</name>
    <dbReference type="NCBI Taxonomy" id="51695"/>
    <lineage>
        <taxon>Eukaryota</taxon>
        <taxon>Viridiplantae</taxon>
        <taxon>Chlorophyta</taxon>
        <taxon>core chlorophytes</taxon>
        <taxon>Chlorophyceae</taxon>
        <taxon>CS clade</taxon>
        <taxon>Chlamydomonadales</taxon>
        <taxon>Chlamydomonadaceae</taxon>
        <taxon>Chlamydomonas</taxon>
    </lineage>
</organism>
<accession>A0A835WAG9</accession>
<dbReference type="GO" id="GO:0009507">
    <property type="term" value="C:chloroplast"/>
    <property type="evidence" value="ECO:0007669"/>
    <property type="project" value="TreeGrafter"/>
</dbReference>
<dbReference type="SUPFAM" id="SSF53927">
    <property type="entry name" value="Cytidine deaminase-like"/>
    <property type="match status" value="1"/>
</dbReference>
<dbReference type="Pfam" id="PF00383">
    <property type="entry name" value="dCMP_cyt_deam_1"/>
    <property type="match status" value="1"/>
</dbReference>
<feature type="region of interest" description="Disordered" evidence="1">
    <location>
        <begin position="1"/>
        <end position="83"/>
    </location>
</feature>
<feature type="compositionally biased region" description="Low complexity" evidence="1">
    <location>
        <begin position="65"/>
        <end position="74"/>
    </location>
</feature>
<dbReference type="InterPro" id="IPR002125">
    <property type="entry name" value="CMP_dCMP_dom"/>
</dbReference>
<comment type="caution">
    <text evidence="3">The sequence shown here is derived from an EMBL/GenBank/DDBJ whole genome shotgun (WGS) entry which is preliminary data.</text>
</comment>
<gene>
    <name evidence="3" type="ORF">HXX76_002106</name>
</gene>
<dbReference type="PANTHER" id="PTHR11079:SF179">
    <property type="entry name" value="TRNA(ADENINE(34)) DEAMINASE, CHLOROPLASTIC"/>
    <property type="match status" value="1"/>
</dbReference>
<protein>
    <recommendedName>
        <fullName evidence="2">CMP/dCMP-type deaminase domain-containing protein</fullName>
    </recommendedName>
</protein>